<keyword evidence="6" id="KW-1185">Reference proteome</keyword>
<dbReference type="Proteomes" id="UP001343257">
    <property type="component" value="Unassembled WGS sequence"/>
</dbReference>
<evidence type="ECO:0000256" key="1">
    <source>
        <dbReference type="ARBA" id="ARBA00023015"/>
    </source>
</evidence>
<dbReference type="InterPro" id="IPR014710">
    <property type="entry name" value="RmlC-like_jellyroll"/>
</dbReference>
<proteinExistence type="predicted"/>
<sequence length="268" mass="31094">MEMTVRTERMELFKGSHRFANQSHNHEQFYQFTIPTQGICHFTMENKPYRLHEGEGLIQHPGTEHYLHLDEASSVIIIKFSKDAFPQENQLHAPPEFSEQMRLNPSDLSRKFKDWTTELMFGGSRELLASQETEIQVLEYLKGALSGSMMLEDGHHRYVSTQVRDIHLEQVLAYMREYYSEAVSIDDLAAIAGQSRYHFMRSFRAYTGITPYQHLLRMRIDDAKHRLRNTSSSIAEISCSLGFSSPSQFHRVFMKMVGMTPGGYRSSR</sequence>
<keyword evidence="1" id="KW-0805">Transcription regulation</keyword>
<organism evidence="5 6">
    <name type="scientific">Paenibacillus chibensis</name>
    <dbReference type="NCBI Taxonomy" id="59846"/>
    <lineage>
        <taxon>Bacteria</taxon>
        <taxon>Bacillati</taxon>
        <taxon>Bacillota</taxon>
        <taxon>Bacilli</taxon>
        <taxon>Bacillales</taxon>
        <taxon>Paenibacillaceae</taxon>
        <taxon>Paenibacillus</taxon>
    </lineage>
</organism>
<accession>A0ABU6Q091</accession>
<reference evidence="5 6" key="1">
    <citation type="submission" date="2023-03" db="EMBL/GenBank/DDBJ databases">
        <title>Bacillus Genome Sequencing.</title>
        <authorList>
            <person name="Dunlap C."/>
        </authorList>
    </citation>
    <scope>NUCLEOTIDE SEQUENCE [LARGE SCALE GENOMIC DNA]</scope>
    <source>
        <strain evidence="5 6">NRS-52</strain>
    </source>
</reference>
<dbReference type="Gene3D" id="2.60.120.10">
    <property type="entry name" value="Jelly Rolls"/>
    <property type="match status" value="1"/>
</dbReference>
<dbReference type="InterPro" id="IPR020449">
    <property type="entry name" value="Tscrpt_reg_AraC-type_HTH"/>
</dbReference>
<dbReference type="SUPFAM" id="SSF51215">
    <property type="entry name" value="Regulatory protein AraC"/>
    <property type="match status" value="1"/>
</dbReference>
<dbReference type="EMBL" id="JARTLD010000056">
    <property type="protein sequence ID" value="MED5019856.1"/>
    <property type="molecule type" value="Genomic_DNA"/>
</dbReference>
<name>A0ABU6Q091_9BACL</name>
<dbReference type="Gene3D" id="1.10.10.60">
    <property type="entry name" value="Homeodomain-like"/>
    <property type="match status" value="2"/>
</dbReference>
<dbReference type="InterPro" id="IPR050204">
    <property type="entry name" value="AraC_XylS_family_regulators"/>
</dbReference>
<dbReference type="SMART" id="SM00342">
    <property type="entry name" value="HTH_ARAC"/>
    <property type="match status" value="1"/>
</dbReference>
<dbReference type="Pfam" id="PF02311">
    <property type="entry name" value="AraC_binding"/>
    <property type="match status" value="1"/>
</dbReference>
<dbReference type="SUPFAM" id="SSF46689">
    <property type="entry name" value="Homeodomain-like"/>
    <property type="match status" value="2"/>
</dbReference>
<dbReference type="InterPro" id="IPR037923">
    <property type="entry name" value="HTH-like"/>
</dbReference>
<keyword evidence="3" id="KW-0804">Transcription</keyword>
<evidence type="ECO:0000256" key="3">
    <source>
        <dbReference type="ARBA" id="ARBA00023163"/>
    </source>
</evidence>
<evidence type="ECO:0000256" key="2">
    <source>
        <dbReference type="ARBA" id="ARBA00023125"/>
    </source>
</evidence>
<gene>
    <name evidence="5" type="ORF">P9847_21420</name>
</gene>
<dbReference type="InterPro" id="IPR003313">
    <property type="entry name" value="AraC-bd"/>
</dbReference>
<evidence type="ECO:0000259" key="4">
    <source>
        <dbReference type="PROSITE" id="PS01124"/>
    </source>
</evidence>
<comment type="caution">
    <text evidence="5">The sequence shown here is derived from an EMBL/GenBank/DDBJ whole genome shotgun (WGS) entry which is preliminary data.</text>
</comment>
<dbReference type="InterPro" id="IPR018060">
    <property type="entry name" value="HTH_AraC"/>
</dbReference>
<dbReference type="PROSITE" id="PS01124">
    <property type="entry name" value="HTH_ARAC_FAMILY_2"/>
    <property type="match status" value="1"/>
</dbReference>
<feature type="domain" description="HTH araC/xylS-type" evidence="4">
    <location>
        <begin position="169"/>
        <end position="267"/>
    </location>
</feature>
<dbReference type="PRINTS" id="PR00032">
    <property type="entry name" value="HTHARAC"/>
</dbReference>
<protein>
    <submittedName>
        <fullName evidence="5">Helix-turn-helix domain-containing protein</fullName>
    </submittedName>
</protein>
<dbReference type="InterPro" id="IPR009057">
    <property type="entry name" value="Homeodomain-like_sf"/>
</dbReference>
<dbReference type="Pfam" id="PF12833">
    <property type="entry name" value="HTH_18"/>
    <property type="match status" value="1"/>
</dbReference>
<keyword evidence="2" id="KW-0238">DNA-binding</keyword>
<dbReference type="RefSeq" id="WP_328281040.1">
    <property type="nucleotide sequence ID" value="NZ_JARTLD010000056.1"/>
</dbReference>
<dbReference type="PANTHER" id="PTHR46796">
    <property type="entry name" value="HTH-TYPE TRANSCRIPTIONAL ACTIVATOR RHAS-RELATED"/>
    <property type="match status" value="1"/>
</dbReference>
<evidence type="ECO:0000313" key="6">
    <source>
        <dbReference type="Proteomes" id="UP001343257"/>
    </source>
</evidence>
<evidence type="ECO:0000313" key="5">
    <source>
        <dbReference type="EMBL" id="MED5019856.1"/>
    </source>
</evidence>